<evidence type="ECO:0000256" key="1">
    <source>
        <dbReference type="ARBA" id="ARBA00000085"/>
    </source>
</evidence>
<dbReference type="InterPro" id="IPR036097">
    <property type="entry name" value="HisK_dim/P_sf"/>
</dbReference>
<keyword evidence="3" id="KW-0597">Phosphoprotein</keyword>
<dbReference type="GO" id="GO:0005886">
    <property type="term" value="C:plasma membrane"/>
    <property type="evidence" value="ECO:0007669"/>
    <property type="project" value="TreeGrafter"/>
</dbReference>
<evidence type="ECO:0000313" key="13">
    <source>
        <dbReference type="Proteomes" id="UP000229952"/>
    </source>
</evidence>
<evidence type="ECO:0000256" key="7">
    <source>
        <dbReference type="ARBA" id="ARBA00023136"/>
    </source>
</evidence>
<dbReference type="Pfam" id="PF00989">
    <property type="entry name" value="PAS"/>
    <property type="match status" value="1"/>
</dbReference>
<feature type="compositionally biased region" description="Basic and acidic residues" evidence="9">
    <location>
        <begin position="1"/>
        <end position="10"/>
    </location>
</feature>
<dbReference type="PRINTS" id="PR00344">
    <property type="entry name" value="BCTRLSENSOR"/>
</dbReference>
<dbReference type="SUPFAM" id="SSF55785">
    <property type="entry name" value="PYP-like sensor domain (PAS domain)"/>
    <property type="match status" value="1"/>
</dbReference>
<dbReference type="InterPro" id="IPR000014">
    <property type="entry name" value="PAS"/>
</dbReference>
<dbReference type="GO" id="GO:0016036">
    <property type="term" value="P:cellular response to phosphate starvation"/>
    <property type="evidence" value="ECO:0007669"/>
    <property type="project" value="TreeGrafter"/>
</dbReference>
<reference evidence="12 13" key="1">
    <citation type="submission" date="2017-09" db="EMBL/GenBank/DDBJ databases">
        <title>Depth-based differentiation of microbial function through sediment-hosted aquifers and enrichment of novel symbionts in the deep terrestrial subsurface.</title>
        <authorList>
            <person name="Probst A.J."/>
            <person name="Ladd B."/>
            <person name="Jarett J.K."/>
            <person name="Geller-Mcgrath D.E."/>
            <person name="Sieber C.M."/>
            <person name="Emerson J.B."/>
            <person name="Anantharaman K."/>
            <person name="Thomas B.C."/>
            <person name="Malmstrom R."/>
            <person name="Stieglmeier M."/>
            <person name="Klingl A."/>
            <person name="Woyke T."/>
            <person name="Ryan C.M."/>
            <person name="Banfield J.F."/>
        </authorList>
    </citation>
    <scope>NUCLEOTIDE SEQUENCE [LARGE SCALE GENOMIC DNA]</scope>
    <source>
        <strain evidence="12">CG23_combo_of_CG06-09_8_20_14_all_37_18</strain>
    </source>
</reference>
<dbReference type="SMART" id="SM00387">
    <property type="entry name" value="HATPase_c"/>
    <property type="match status" value="1"/>
</dbReference>
<proteinExistence type="predicted"/>
<dbReference type="PANTHER" id="PTHR45453">
    <property type="entry name" value="PHOSPHATE REGULON SENSOR PROTEIN PHOR"/>
    <property type="match status" value="1"/>
</dbReference>
<dbReference type="InterPro" id="IPR004358">
    <property type="entry name" value="Sig_transdc_His_kin-like_C"/>
</dbReference>
<keyword evidence="8" id="KW-0175">Coiled coil</keyword>
<evidence type="ECO:0000256" key="8">
    <source>
        <dbReference type="SAM" id="Coils"/>
    </source>
</evidence>
<evidence type="ECO:0000256" key="3">
    <source>
        <dbReference type="ARBA" id="ARBA00022553"/>
    </source>
</evidence>
<dbReference type="CDD" id="cd00082">
    <property type="entry name" value="HisKA"/>
    <property type="match status" value="1"/>
</dbReference>
<dbReference type="Gene3D" id="3.30.450.20">
    <property type="entry name" value="PAS domain"/>
    <property type="match status" value="1"/>
</dbReference>
<dbReference type="Gene3D" id="3.30.565.10">
    <property type="entry name" value="Histidine kinase-like ATPase, C-terminal domain"/>
    <property type="match status" value="1"/>
</dbReference>
<dbReference type="InterPro" id="IPR005467">
    <property type="entry name" value="His_kinase_dom"/>
</dbReference>
<dbReference type="AlphaFoldDB" id="A0A2G9Z018"/>
<sequence length="432" mass="49141">MNEEKQEILKIKNRASRQRGEGEKENEVLFDKNKGIGEGEEDKSSSSPFAIAREQEETTRALLNILEDVEKERKRAEEEKNKTLAVITHLADGLLVFDKENKLLLVNHQAEKFLNVKAKEVIGSFILELAKFPNLKILVSLLGVEIKGIFRKELTISEKLTLEVSTAPMMPRGEKLGTLVILHDITREKMVERIKTEFVSLAAHQLRTPLSAIKWTLKMLLDGDLGEITEEQKNFIEKSYQSNERMIGLVSDLLDITRIEEGRYLYKPVLADFEDVVHFVINSCQEEIARKKIVLNLKKPETKLPRIAMDIEKMRLAVQNLIDNAIKYTLAGGKITFLLGYDKGKKEIVFSVKDTGVGIPRDQQARVFTKFFRGANVMRMETEGTGLGLFIAKNIIEAHGGRIWFESEEGKGTTFSFTLPVKEEFGEFLKEL</sequence>
<dbReference type="FunFam" id="3.30.565.10:FF:000006">
    <property type="entry name" value="Sensor histidine kinase WalK"/>
    <property type="match status" value="1"/>
</dbReference>
<dbReference type="CDD" id="cd00075">
    <property type="entry name" value="HATPase"/>
    <property type="match status" value="1"/>
</dbReference>
<feature type="domain" description="PAS" evidence="11">
    <location>
        <begin position="79"/>
        <end position="123"/>
    </location>
</feature>
<dbReference type="SUPFAM" id="SSF55874">
    <property type="entry name" value="ATPase domain of HSP90 chaperone/DNA topoisomerase II/histidine kinase"/>
    <property type="match status" value="1"/>
</dbReference>
<accession>A0A2G9Z018</accession>
<dbReference type="PROSITE" id="PS50109">
    <property type="entry name" value="HIS_KIN"/>
    <property type="match status" value="1"/>
</dbReference>
<dbReference type="CDD" id="cd00130">
    <property type="entry name" value="PAS"/>
    <property type="match status" value="1"/>
</dbReference>
<dbReference type="EC" id="2.7.13.3" evidence="2"/>
<dbReference type="InterPro" id="IPR035965">
    <property type="entry name" value="PAS-like_dom_sf"/>
</dbReference>
<keyword evidence="5" id="KW-0418">Kinase</keyword>
<name>A0A2G9Z018_9BACT</name>
<evidence type="ECO:0000256" key="6">
    <source>
        <dbReference type="ARBA" id="ARBA00023012"/>
    </source>
</evidence>
<evidence type="ECO:0000313" key="12">
    <source>
        <dbReference type="EMBL" id="PIP24313.1"/>
    </source>
</evidence>
<dbReference type="Pfam" id="PF02518">
    <property type="entry name" value="HATPase_c"/>
    <property type="match status" value="1"/>
</dbReference>
<dbReference type="InterPro" id="IPR013767">
    <property type="entry name" value="PAS_fold"/>
</dbReference>
<comment type="catalytic activity">
    <reaction evidence="1">
        <text>ATP + protein L-histidine = ADP + protein N-phospho-L-histidine.</text>
        <dbReference type="EC" id="2.7.13.3"/>
    </reaction>
</comment>
<organism evidence="12 13">
    <name type="scientific">Candidatus Nealsonbacteria bacterium CG23_combo_of_CG06-09_8_20_14_all_37_18</name>
    <dbReference type="NCBI Taxonomy" id="1974720"/>
    <lineage>
        <taxon>Bacteria</taxon>
        <taxon>Candidatus Nealsoniibacteriota</taxon>
    </lineage>
</organism>
<dbReference type="GO" id="GO:0006355">
    <property type="term" value="P:regulation of DNA-templated transcription"/>
    <property type="evidence" value="ECO:0007669"/>
    <property type="project" value="InterPro"/>
</dbReference>
<feature type="compositionally biased region" description="Basic and acidic residues" evidence="9">
    <location>
        <begin position="18"/>
        <end position="37"/>
    </location>
</feature>
<keyword evidence="7" id="KW-0472">Membrane</keyword>
<evidence type="ECO:0000256" key="4">
    <source>
        <dbReference type="ARBA" id="ARBA00022679"/>
    </source>
</evidence>
<dbReference type="EMBL" id="PCRQ01000031">
    <property type="protein sequence ID" value="PIP24313.1"/>
    <property type="molecule type" value="Genomic_DNA"/>
</dbReference>
<dbReference type="InterPro" id="IPR003661">
    <property type="entry name" value="HisK_dim/P_dom"/>
</dbReference>
<keyword evidence="4" id="KW-0808">Transferase</keyword>
<protein>
    <recommendedName>
        <fullName evidence="2">histidine kinase</fullName>
        <ecNumber evidence="2">2.7.13.3</ecNumber>
    </recommendedName>
</protein>
<dbReference type="PROSITE" id="PS50112">
    <property type="entry name" value="PAS"/>
    <property type="match status" value="1"/>
</dbReference>
<dbReference type="InterPro" id="IPR036890">
    <property type="entry name" value="HATPase_C_sf"/>
</dbReference>
<dbReference type="Proteomes" id="UP000229952">
    <property type="component" value="Unassembled WGS sequence"/>
</dbReference>
<comment type="caution">
    <text evidence="12">The sequence shown here is derived from an EMBL/GenBank/DDBJ whole genome shotgun (WGS) entry which is preliminary data.</text>
</comment>
<dbReference type="SUPFAM" id="SSF47384">
    <property type="entry name" value="Homodimeric domain of signal transducing histidine kinase"/>
    <property type="match status" value="1"/>
</dbReference>
<gene>
    <name evidence="12" type="ORF">COX35_01290</name>
</gene>
<dbReference type="NCBIfam" id="TIGR00229">
    <property type="entry name" value="sensory_box"/>
    <property type="match status" value="1"/>
</dbReference>
<dbReference type="PANTHER" id="PTHR45453:SF1">
    <property type="entry name" value="PHOSPHATE REGULON SENSOR PROTEIN PHOR"/>
    <property type="match status" value="1"/>
</dbReference>
<dbReference type="InterPro" id="IPR003594">
    <property type="entry name" value="HATPase_dom"/>
</dbReference>
<feature type="coiled-coil region" evidence="8">
    <location>
        <begin position="52"/>
        <end position="86"/>
    </location>
</feature>
<dbReference type="Gene3D" id="1.10.287.130">
    <property type="match status" value="1"/>
</dbReference>
<evidence type="ECO:0000256" key="9">
    <source>
        <dbReference type="SAM" id="MobiDB-lite"/>
    </source>
</evidence>
<dbReference type="SMART" id="SM00388">
    <property type="entry name" value="HisKA"/>
    <property type="match status" value="1"/>
</dbReference>
<feature type="region of interest" description="Disordered" evidence="9">
    <location>
        <begin position="1"/>
        <end position="48"/>
    </location>
</feature>
<dbReference type="InterPro" id="IPR050351">
    <property type="entry name" value="BphY/WalK/GraS-like"/>
</dbReference>
<dbReference type="Pfam" id="PF00512">
    <property type="entry name" value="HisKA"/>
    <property type="match status" value="1"/>
</dbReference>
<keyword evidence="6" id="KW-0902">Two-component regulatory system</keyword>
<evidence type="ECO:0000259" key="10">
    <source>
        <dbReference type="PROSITE" id="PS50109"/>
    </source>
</evidence>
<feature type="domain" description="Histidine kinase" evidence="10">
    <location>
        <begin position="201"/>
        <end position="423"/>
    </location>
</feature>
<dbReference type="GO" id="GO:0004721">
    <property type="term" value="F:phosphoprotein phosphatase activity"/>
    <property type="evidence" value="ECO:0007669"/>
    <property type="project" value="TreeGrafter"/>
</dbReference>
<dbReference type="GO" id="GO:0000155">
    <property type="term" value="F:phosphorelay sensor kinase activity"/>
    <property type="evidence" value="ECO:0007669"/>
    <property type="project" value="InterPro"/>
</dbReference>
<evidence type="ECO:0000256" key="2">
    <source>
        <dbReference type="ARBA" id="ARBA00012438"/>
    </source>
</evidence>
<evidence type="ECO:0000256" key="5">
    <source>
        <dbReference type="ARBA" id="ARBA00022777"/>
    </source>
</evidence>
<evidence type="ECO:0000259" key="11">
    <source>
        <dbReference type="PROSITE" id="PS50112"/>
    </source>
</evidence>